<reference evidence="9 10" key="1">
    <citation type="journal article" date="2015" name="Genome Announc.">
        <title>Draft Genome Sequence of the Terrestrial Cyanobacterium Scytonema millei VB511283, Isolated from Eastern India.</title>
        <authorList>
            <person name="Sen D."/>
            <person name="Chandrababunaidu M.M."/>
            <person name="Singh D."/>
            <person name="Sanghi N."/>
            <person name="Ghorai A."/>
            <person name="Mishra G.P."/>
            <person name="Madduluri M."/>
            <person name="Adhikary S.P."/>
            <person name="Tripathy S."/>
        </authorList>
    </citation>
    <scope>NUCLEOTIDE SEQUENCE [LARGE SCALE GENOMIC DNA]</scope>
    <source>
        <strain evidence="9 10">VB511283</strain>
    </source>
</reference>
<keyword evidence="4 7" id="KW-0812">Transmembrane</keyword>
<evidence type="ECO:0000256" key="4">
    <source>
        <dbReference type="ARBA" id="ARBA00022692"/>
    </source>
</evidence>
<sequence length="307" mass="33202">MSNTSSSLIFDKGRAVGAMILSSACWGLATVMSKAALGSVPPLHLLAIQLASSITFLWTIALLTKQYPSWKWQTLKYSLTGILEPGFAYIFGMLGLVMTTASNASLIGTTEPIIIIAISWIFLREKVTKTFLLFTGFALAGVILIISQDLNLLQFNSQSFLGDFLIFIGTFCAALYVVISHRIVGSDRTLSPLSLAAIQQTGGFILVTLVWWAGILGREVMNLPGLNIGVWLLAIASGIVQYALAFWFYLIALREIAAGTAALFLTLIPVFGVGGAYLFLHEQLTLWQWIGATLIVSAVSGITSQQK</sequence>
<feature type="transmembrane region" description="Helical" evidence="7">
    <location>
        <begin position="286"/>
        <end position="304"/>
    </location>
</feature>
<feature type="transmembrane region" description="Helical" evidence="7">
    <location>
        <begin position="191"/>
        <end position="216"/>
    </location>
</feature>
<keyword evidence="10" id="KW-1185">Reference proteome</keyword>
<dbReference type="Pfam" id="PF00892">
    <property type="entry name" value="EamA"/>
    <property type="match status" value="2"/>
</dbReference>
<dbReference type="Proteomes" id="UP000031532">
    <property type="component" value="Unassembled WGS sequence"/>
</dbReference>
<comment type="similarity">
    <text evidence="2">Belongs to the EamA transporter family.</text>
</comment>
<evidence type="ECO:0000256" key="6">
    <source>
        <dbReference type="ARBA" id="ARBA00023136"/>
    </source>
</evidence>
<dbReference type="OrthoDB" id="506873at2"/>
<feature type="domain" description="EamA" evidence="8">
    <location>
        <begin position="161"/>
        <end position="303"/>
    </location>
</feature>
<dbReference type="InterPro" id="IPR000620">
    <property type="entry name" value="EamA_dom"/>
</dbReference>
<accession>A0A9X5I761</accession>
<comment type="subcellular location">
    <subcellularLocation>
        <location evidence="1">Cell membrane</location>
        <topology evidence="1">Multi-pass membrane protein</topology>
    </subcellularLocation>
</comment>
<feature type="transmembrane region" description="Helical" evidence="7">
    <location>
        <begin position="160"/>
        <end position="179"/>
    </location>
</feature>
<evidence type="ECO:0000313" key="10">
    <source>
        <dbReference type="Proteomes" id="UP000031532"/>
    </source>
</evidence>
<evidence type="ECO:0000256" key="5">
    <source>
        <dbReference type="ARBA" id="ARBA00022989"/>
    </source>
</evidence>
<evidence type="ECO:0000313" key="9">
    <source>
        <dbReference type="EMBL" id="NHC37277.1"/>
    </source>
</evidence>
<evidence type="ECO:0000256" key="1">
    <source>
        <dbReference type="ARBA" id="ARBA00004651"/>
    </source>
</evidence>
<dbReference type="EMBL" id="JTJC03000007">
    <property type="protein sequence ID" value="NHC37277.1"/>
    <property type="molecule type" value="Genomic_DNA"/>
</dbReference>
<dbReference type="SUPFAM" id="SSF103481">
    <property type="entry name" value="Multidrug resistance efflux transporter EmrE"/>
    <property type="match status" value="2"/>
</dbReference>
<feature type="domain" description="EamA" evidence="8">
    <location>
        <begin position="16"/>
        <end position="146"/>
    </location>
</feature>
<feature type="transmembrane region" description="Helical" evidence="7">
    <location>
        <begin position="262"/>
        <end position="280"/>
    </location>
</feature>
<dbReference type="RefSeq" id="WP_132867463.1">
    <property type="nucleotide sequence ID" value="NZ_JTJC03000007.1"/>
</dbReference>
<name>A0A9X5I761_9CYAN</name>
<feature type="transmembrane region" description="Helical" evidence="7">
    <location>
        <begin position="75"/>
        <end position="98"/>
    </location>
</feature>
<feature type="transmembrane region" description="Helical" evidence="7">
    <location>
        <begin position="43"/>
        <end position="63"/>
    </location>
</feature>
<comment type="caution">
    <text evidence="9">The sequence shown here is derived from an EMBL/GenBank/DDBJ whole genome shotgun (WGS) entry which is preliminary data.</text>
</comment>
<dbReference type="PANTHER" id="PTHR42920:SF5">
    <property type="entry name" value="EAMA DOMAIN-CONTAINING PROTEIN"/>
    <property type="match status" value="1"/>
</dbReference>
<feature type="transmembrane region" description="Helical" evidence="7">
    <location>
        <begin position="130"/>
        <end position="148"/>
    </location>
</feature>
<evidence type="ECO:0000256" key="7">
    <source>
        <dbReference type="SAM" id="Phobius"/>
    </source>
</evidence>
<protein>
    <submittedName>
        <fullName evidence="9">DMT family transporter</fullName>
    </submittedName>
</protein>
<feature type="transmembrane region" description="Helical" evidence="7">
    <location>
        <begin position="228"/>
        <end position="250"/>
    </location>
</feature>
<evidence type="ECO:0000256" key="3">
    <source>
        <dbReference type="ARBA" id="ARBA00022475"/>
    </source>
</evidence>
<dbReference type="AlphaFoldDB" id="A0A9X5I761"/>
<keyword evidence="5 7" id="KW-1133">Transmembrane helix</keyword>
<evidence type="ECO:0000256" key="2">
    <source>
        <dbReference type="ARBA" id="ARBA00007362"/>
    </source>
</evidence>
<dbReference type="InterPro" id="IPR037185">
    <property type="entry name" value="EmrE-like"/>
</dbReference>
<gene>
    <name evidence="9" type="ORF">QH73_0022000</name>
</gene>
<feature type="transmembrane region" description="Helical" evidence="7">
    <location>
        <begin position="15"/>
        <end position="37"/>
    </location>
</feature>
<dbReference type="GO" id="GO:0005886">
    <property type="term" value="C:plasma membrane"/>
    <property type="evidence" value="ECO:0007669"/>
    <property type="project" value="UniProtKB-SubCell"/>
</dbReference>
<keyword evidence="6 7" id="KW-0472">Membrane</keyword>
<dbReference type="Gene3D" id="1.10.3730.20">
    <property type="match status" value="1"/>
</dbReference>
<proteinExistence type="inferred from homology"/>
<dbReference type="InterPro" id="IPR051258">
    <property type="entry name" value="Diverse_Substrate_Transporter"/>
</dbReference>
<keyword evidence="3" id="KW-1003">Cell membrane</keyword>
<evidence type="ECO:0000259" key="8">
    <source>
        <dbReference type="Pfam" id="PF00892"/>
    </source>
</evidence>
<dbReference type="PANTHER" id="PTHR42920">
    <property type="entry name" value="OS03G0707200 PROTEIN-RELATED"/>
    <property type="match status" value="1"/>
</dbReference>
<feature type="transmembrane region" description="Helical" evidence="7">
    <location>
        <begin position="104"/>
        <end position="123"/>
    </location>
</feature>
<organism evidence="9 10">
    <name type="scientific">Scytonema millei VB511283</name>
    <dbReference type="NCBI Taxonomy" id="1245923"/>
    <lineage>
        <taxon>Bacteria</taxon>
        <taxon>Bacillati</taxon>
        <taxon>Cyanobacteriota</taxon>
        <taxon>Cyanophyceae</taxon>
        <taxon>Nostocales</taxon>
        <taxon>Scytonemataceae</taxon>
        <taxon>Scytonema</taxon>
    </lineage>
</organism>